<keyword evidence="3" id="KW-1185">Reference proteome</keyword>
<dbReference type="InterPro" id="IPR006597">
    <property type="entry name" value="Sel1-like"/>
</dbReference>
<feature type="chain" id="PRO_5046980730" description="Sel1 repeat family protein" evidence="1">
    <location>
        <begin position="21"/>
        <end position="240"/>
    </location>
</feature>
<organism evidence="2 3">
    <name type="scientific">Luteibacter sahnii</name>
    <dbReference type="NCBI Taxonomy" id="3021977"/>
    <lineage>
        <taxon>Bacteria</taxon>
        <taxon>Pseudomonadati</taxon>
        <taxon>Pseudomonadota</taxon>
        <taxon>Gammaproteobacteria</taxon>
        <taxon>Lysobacterales</taxon>
        <taxon>Rhodanobacteraceae</taxon>
        <taxon>Luteibacter</taxon>
    </lineage>
</organism>
<protein>
    <recommendedName>
        <fullName evidence="4">Sel1 repeat family protein</fullName>
    </recommendedName>
</protein>
<feature type="signal peptide" evidence="1">
    <location>
        <begin position="1"/>
        <end position="20"/>
    </location>
</feature>
<dbReference type="EMBL" id="JARJJS010000002">
    <property type="protein sequence ID" value="MDF4024708.1"/>
    <property type="molecule type" value="Genomic_DNA"/>
</dbReference>
<dbReference type="Gene3D" id="1.25.40.10">
    <property type="entry name" value="Tetratricopeptide repeat domain"/>
    <property type="match status" value="1"/>
</dbReference>
<proteinExistence type="predicted"/>
<evidence type="ECO:0008006" key="4">
    <source>
        <dbReference type="Google" id="ProtNLM"/>
    </source>
</evidence>
<evidence type="ECO:0000256" key="1">
    <source>
        <dbReference type="SAM" id="SignalP"/>
    </source>
</evidence>
<evidence type="ECO:0000313" key="2">
    <source>
        <dbReference type="EMBL" id="MDF4024708.1"/>
    </source>
</evidence>
<dbReference type="SUPFAM" id="SSF81901">
    <property type="entry name" value="HCP-like"/>
    <property type="match status" value="1"/>
</dbReference>
<comment type="caution">
    <text evidence="2">The sequence shown here is derived from an EMBL/GenBank/DDBJ whole genome shotgun (WGS) entry which is preliminary data.</text>
</comment>
<gene>
    <name evidence="2" type="ORF">P3W24_07020</name>
</gene>
<keyword evidence="1" id="KW-0732">Signal</keyword>
<name>A0ABT6B9F6_9GAMM</name>
<dbReference type="Proteomes" id="UP001528850">
    <property type="component" value="Unassembled WGS sequence"/>
</dbReference>
<dbReference type="SMART" id="SM00671">
    <property type="entry name" value="SEL1"/>
    <property type="match status" value="1"/>
</dbReference>
<sequence length="240" mass="26322">MKSSILLSLSLLCASSLAVARERPEPLPDQRDAVSASLQPCPGGLERFLPGDYYFCSAARNYWSGHPGMARESLKDAAAWASKPAQYALGIMYFNGDHAEKNRPLGLAWLALAAERHDPAYEPSFISAYKQASTDELAQANAYWLQLKATYGDAVAGPRAERRFTRAYREIAWAVDFGGSVFIDGLTMPESPHLLGMQSGFSLARYLQVQKADFFRGYDSRVFVGDATLVPISTVAPRAD</sequence>
<evidence type="ECO:0000313" key="3">
    <source>
        <dbReference type="Proteomes" id="UP001528850"/>
    </source>
</evidence>
<accession>A0ABT6B9F6</accession>
<reference evidence="2 3" key="1">
    <citation type="journal article" date="2024" name="Curr. Microbiol.">
        <title>Luteibacter sahnii sp. nov., A Novel Yellow-Colored Xanthomonadin Pigment Producing Probiotic Bacterium from Healthy Rice Seed Microbiome.</title>
        <authorList>
            <person name="Jaiswal G."/>
            <person name="Rana R."/>
            <person name="Nayak P.K."/>
            <person name="Chouhan R."/>
            <person name="Gandhi S.G."/>
            <person name="Patel H.K."/>
            <person name="Patil P.B."/>
        </authorList>
    </citation>
    <scope>NUCLEOTIDE SEQUENCE [LARGE SCALE GENOMIC DNA]</scope>
    <source>
        <strain evidence="2 3">PPL201</strain>
    </source>
</reference>
<dbReference type="InterPro" id="IPR011990">
    <property type="entry name" value="TPR-like_helical_dom_sf"/>
</dbReference>